<dbReference type="InParanoid" id="A0A0C3NAH7"/>
<feature type="signal peptide" evidence="1">
    <location>
        <begin position="1"/>
        <end position="23"/>
    </location>
</feature>
<keyword evidence="3" id="KW-1185">Reference proteome</keyword>
<feature type="chain" id="PRO_5002176219" description="Secreted protein" evidence="1">
    <location>
        <begin position="24"/>
        <end position="73"/>
    </location>
</feature>
<reference evidence="2 3" key="1">
    <citation type="submission" date="2014-04" db="EMBL/GenBank/DDBJ databases">
        <authorList>
            <consortium name="DOE Joint Genome Institute"/>
            <person name="Kuo A."/>
            <person name="Kohler A."/>
            <person name="Costa M.D."/>
            <person name="Nagy L.G."/>
            <person name="Floudas D."/>
            <person name="Copeland A."/>
            <person name="Barry K.W."/>
            <person name="Cichocki N."/>
            <person name="Veneault-Fourrey C."/>
            <person name="LaButti K."/>
            <person name="Lindquist E.A."/>
            <person name="Lipzen A."/>
            <person name="Lundell T."/>
            <person name="Morin E."/>
            <person name="Murat C."/>
            <person name="Sun H."/>
            <person name="Tunlid A."/>
            <person name="Henrissat B."/>
            <person name="Grigoriev I.V."/>
            <person name="Hibbett D.S."/>
            <person name="Martin F."/>
            <person name="Nordberg H.P."/>
            <person name="Cantor M.N."/>
            <person name="Hua S.X."/>
        </authorList>
    </citation>
    <scope>NUCLEOTIDE SEQUENCE [LARGE SCALE GENOMIC DNA]</scope>
    <source>
        <strain evidence="2 3">Marx 270</strain>
    </source>
</reference>
<organism evidence="2 3">
    <name type="scientific">Pisolithus tinctorius Marx 270</name>
    <dbReference type="NCBI Taxonomy" id="870435"/>
    <lineage>
        <taxon>Eukaryota</taxon>
        <taxon>Fungi</taxon>
        <taxon>Dikarya</taxon>
        <taxon>Basidiomycota</taxon>
        <taxon>Agaricomycotina</taxon>
        <taxon>Agaricomycetes</taxon>
        <taxon>Agaricomycetidae</taxon>
        <taxon>Boletales</taxon>
        <taxon>Sclerodermatineae</taxon>
        <taxon>Pisolithaceae</taxon>
        <taxon>Pisolithus</taxon>
    </lineage>
</organism>
<protein>
    <recommendedName>
        <fullName evidence="4">Secreted protein</fullName>
    </recommendedName>
</protein>
<dbReference type="EMBL" id="KN832019">
    <property type="protein sequence ID" value="KIN98104.1"/>
    <property type="molecule type" value="Genomic_DNA"/>
</dbReference>
<accession>A0A0C3NAH7</accession>
<evidence type="ECO:0000256" key="1">
    <source>
        <dbReference type="SAM" id="SignalP"/>
    </source>
</evidence>
<dbReference type="AlphaFoldDB" id="A0A0C3NAH7"/>
<evidence type="ECO:0008006" key="4">
    <source>
        <dbReference type="Google" id="ProtNLM"/>
    </source>
</evidence>
<reference evidence="3" key="2">
    <citation type="submission" date="2015-01" db="EMBL/GenBank/DDBJ databases">
        <title>Evolutionary Origins and Diversification of the Mycorrhizal Mutualists.</title>
        <authorList>
            <consortium name="DOE Joint Genome Institute"/>
            <consortium name="Mycorrhizal Genomics Consortium"/>
            <person name="Kohler A."/>
            <person name="Kuo A."/>
            <person name="Nagy L.G."/>
            <person name="Floudas D."/>
            <person name="Copeland A."/>
            <person name="Barry K.W."/>
            <person name="Cichocki N."/>
            <person name="Veneault-Fourrey C."/>
            <person name="LaButti K."/>
            <person name="Lindquist E.A."/>
            <person name="Lipzen A."/>
            <person name="Lundell T."/>
            <person name="Morin E."/>
            <person name="Murat C."/>
            <person name="Riley R."/>
            <person name="Ohm R."/>
            <person name="Sun H."/>
            <person name="Tunlid A."/>
            <person name="Henrissat B."/>
            <person name="Grigoriev I.V."/>
            <person name="Hibbett D.S."/>
            <person name="Martin F."/>
        </authorList>
    </citation>
    <scope>NUCLEOTIDE SEQUENCE [LARGE SCALE GENOMIC DNA]</scope>
    <source>
        <strain evidence="3">Marx 270</strain>
    </source>
</reference>
<proteinExistence type="predicted"/>
<keyword evidence="1" id="KW-0732">Signal</keyword>
<name>A0A0C3NAH7_PISTI</name>
<sequence length="73" mass="7822">MTASGRHTDRLALFTFCATWAYAVVTSGELDETQCSTDLAVSGRQDTSTFDLRQLSSVTAQKPFTVPSSALSS</sequence>
<dbReference type="Proteomes" id="UP000054217">
    <property type="component" value="Unassembled WGS sequence"/>
</dbReference>
<gene>
    <name evidence="2" type="ORF">M404DRAFT_1005616</name>
</gene>
<evidence type="ECO:0000313" key="3">
    <source>
        <dbReference type="Proteomes" id="UP000054217"/>
    </source>
</evidence>
<dbReference type="HOGENOM" id="CLU_2705857_0_0_1"/>
<evidence type="ECO:0000313" key="2">
    <source>
        <dbReference type="EMBL" id="KIN98104.1"/>
    </source>
</evidence>